<evidence type="ECO:0000313" key="5">
    <source>
        <dbReference type="EMBL" id="GAX77498.1"/>
    </source>
</evidence>
<dbReference type="GO" id="GO:0000302">
    <property type="term" value="P:response to reactive oxygen species"/>
    <property type="evidence" value="ECO:0007669"/>
    <property type="project" value="TreeGrafter"/>
</dbReference>
<evidence type="ECO:0000256" key="3">
    <source>
        <dbReference type="SAM" id="MobiDB-lite"/>
    </source>
</evidence>
<feature type="compositionally biased region" description="Pro residues" evidence="3">
    <location>
        <begin position="226"/>
        <end position="272"/>
    </location>
</feature>
<dbReference type="AlphaFoldDB" id="A0A250X351"/>
<dbReference type="PROSITE" id="PS50873">
    <property type="entry name" value="PEROXIDASE_4"/>
    <property type="match status" value="1"/>
</dbReference>
<evidence type="ECO:0000259" key="4">
    <source>
        <dbReference type="PROSITE" id="PS50873"/>
    </source>
</evidence>
<evidence type="ECO:0000256" key="2">
    <source>
        <dbReference type="RuleBase" id="RU004241"/>
    </source>
</evidence>
<dbReference type="InterPro" id="IPR044831">
    <property type="entry name" value="Ccp1-like"/>
</dbReference>
<protein>
    <recommendedName>
        <fullName evidence="4">Plant heme peroxidase family profile domain-containing protein</fullName>
    </recommendedName>
</protein>
<feature type="domain" description="Plant heme peroxidase family profile" evidence="4">
    <location>
        <begin position="29"/>
        <end position="208"/>
    </location>
</feature>
<proteinExistence type="inferred from homology"/>
<feature type="compositionally biased region" description="Low complexity" evidence="3">
    <location>
        <begin position="273"/>
        <end position="300"/>
    </location>
</feature>
<dbReference type="GO" id="GO:0004601">
    <property type="term" value="F:peroxidase activity"/>
    <property type="evidence" value="ECO:0007669"/>
    <property type="project" value="InterPro"/>
</dbReference>
<organism evidence="5 6">
    <name type="scientific">Chlamydomonas eustigma</name>
    <dbReference type="NCBI Taxonomy" id="1157962"/>
    <lineage>
        <taxon>Eukaryota</taxon>
        <taxon>Viridiplantae</taxon>
        <taxon>Chlorophyta</taxon>
        <taxon>core chlorophytes</taxon>
        <taxon>Chlorophyceae</taxon>
        <taxon>CS clade</taxon>
        <taxon>Chlamydomonadales</taxon>
        <taxon>Chlamydomonadaceae</taxon>
        <taxon>Chlamydomonas</taxon>
    </lineage>
</organism>
<comment type="similarity">
    <text evidence="2">Belongs to the peroxidase family.</text>
</comment>
<dbReference type="OrthoDB" id="2113341at2759"/>
<name>A0A250X351_9CHLO</name>
<accession>A0A250X351</accession>
<dbReference type="InterPro" id="IPR010255">
    <property type="entry name" value="Haem_peroxidase_sf"/>
</dbReference>
<keyword evidence="1" id="KW-0560">Oxidoreductase</keyword>
<reference evidence="5 6" key="1">
    <citation type="submission" date="2017-08" db="EMBL/GenBank/DDBJ databases">
        <title>Acidophilic green algal genome provides insights into adaptation to an acidic environment.</title>
        <authorList>
            <person name="Hirooka S."/>
            <person name="Hirose Y."/>
            <person name="Kanesaki Y."/>
            <person name="Higuchi S."/>
            <person name="Fujiwara T."/>
            <person name="Onuma R."/>
            <person name="Era A."/>
            <person name="Ohbayashi R."/>
            <person name="Uzuka A."/>
            <person name="Nozaki H."/>
            <person name="Yoshikawa H."/>
            <person name="Miyagishima S.Y."/>
        </authorList>
    </citation>
    <scope>NUCLEOTIDE SEQUENCE [LARGE SCALE GENOMIC DNA]</scope>
    <source>
        <strain evidence="5 6">NIES-2499</strain>
    </source>
</reference>
<feature type="region of interest" description="Disordered" evidence="3">
    <location>
        <begin position="222"/>
        <end position="315"/>
    </location>
</feature>
<dbReference type="GO" id="GO:0042744">
    <property type="term" value="P:hydrogen peroxide catabolic process"/>
    <property type="evidence" value="ECO:0007669"/>
    <property type="project" value="TreeGrafter"/>
</dbReference>
<dbReference type="STRING" id="1157962.A0A250X351"/>
<dbReference type="EMBL" id="BEGY01000025">
    <property type="protein sequence ID" value="GAX77498.1"/>
    <property type="molecule type" value="Genomic_DNA"/>
</dbReference>
<sequence>MHVLCGITTAQAVLSSISQVPICSRATFADALQVSAAAAVNALGGPRCSMLMGRPDVAVADFVSSDLPNECDTADAQISKFAVMGFRDPAKTVTTLSGAHNIGFSRAAAANPEFASCRLSNDGQVNSLTVQPTTFDGHYYTEVVQQVGKGGWFNSDRNLNVAGVPTASLMQTYSANHTTFLDSWCEFFKEMSLLGVDVETNGFNISDGWLPDLSVTIQSVIAASTNPPPPSSSPQPPSPNPNPLSLSPPLPSPFPAPSPITPQVSPSPPSPLSPSSQAGSPTTSPSLMSPSSADSGGSSTIIPDTPLPASSSSPQTFTCQARIVPTSSQVWLTGAQQATMGINIFWSSVGDGIVIPAGWSFTLSSSQYTGSTGTPWGLQTLSFSGVSFSGQSNGDRTTTPWFSLVSSGAEYNMGWFVTLQSMTSNYFPTSASVNGNPCLLVADGFPPPLPAPALSTQPAVSTSQSGGSGVTCQVQVVPTANQPWMTSEGSTMGLNMFFFSVGNIVIPAGWNFTLFNHGYTSILTGQTWNFNLDSLSEGLVIGHGIGDSSTPWFHLVSTGSGYNLGLILTSSGGFTPTEVNVNGMPCTISVPVS</sequence>
<dbReference type="Proteomes" id="UP000232323">
    <property type="component" value="Unassembled WGS sequence"/>
</dbReference>
<evidence type="ECO:0000313" key="6">
    <source>
        <dbReference type="Proteomes" id="UP000232323"/>
    </source>
</evidence>
<evidence type="ECO:0000256" key="1">
    <source>
        <dbReference type="ARBA" id="ARBA00023002"/>
    </source>
</evidence>
<keyword evidence="6" id="KW-1185">Reference proteome</keyword>
<dbReference type="SUPFAM" id="SSF48113">
    <property type="entry name" value="Heme-dependent peroxidases"/>
    <property type="match status" value="1"/>
</dbReference>
<comment type="caution">
    <text evidence="5">The sequence shown here is derived from an EMBL/GenBank/DDBJ whole genome shotgun (WGS) entry which is preliminary data.</text>
</comment>
<dbReference type="GO" id="GO:0020037">
    <property type="term" value="F:heme binding"/>
    <property type="evidence" value="ECO:0007669"/>
    <property type="project" value="InterPro"/>
</dbReference>
<dbReference type="Gene3D" id="1.10.520.10">
    <property type="match status" value="1"/>
</dbReference>
<dbReference type="PANTHER" id="PTHR31356">
    <property type="entry name" value="THYLAKOID LUMENAL 29 KDA PROTEIN, CHLOROPLASTIC-RELATED"/>
    <property type="match status" value="1"/>
</dbReference>
<dbReference type="Pfam" id="PF00141">
    <property type="entry name" value="peroxidase"/>
    <property type="match status" value="1"/>
</dbReference>
<gene>
    <name evidence="5" type="ORF">CEUSTIGMA_g4942.t1</name>
</gene>
<dbReference type="InterPro" id="IPR002016">
    <property type="entry name" value="Haem_peroxidase"/>
</dbReference>
<dbReference type="GO" id="GO:0034599">
    <property type="term" value="P:cellular response to oxidative stress"/>
    <property type="evidence" value="ECO:0007669"/>
    <property type="project" value="InterPro"/>
</dbReference>
<dbReference type="PANTHER" id="PTHR31356:SF8">
    <property type="entry name" value="L-ASCORBATE PEROXIDASE 6-RELATED"/>
    <property type="match status" value="1"/>
</dbReference>
<dbReference type="PRINTS" id="PR00458">
    <property type="entry name" value="PEROXIDASE"/>
</dbReference>
<dbReference type="Gene3D" id="1.10.420.10">
    <property type="entry name" value="Peroxidase, domain 2"/>
    <property type="match status" value="1"/>
</dbReference>